<evidence type="ECO:0000313" key="2">
    <source>
        <dbReference type="Proteomes" id="UP000324853"/>
    </source>
</evidence>
<accession>A0A5S4W545</accession>
<dbReference type="Pfam" id="PF20346">
    <property type="entry name" value="DUF6641"/>
    <property type="match status" value="1"/>
</dbReference>
<sequence length="121" mass="13693">MKRERMVSRLEDQKKLLADPSYQRRIKRWEKKEGGEKVLVERPLRTNKWWQQDQSGSVVMTVKVGSKRIEFEKGKAAISVGSIEKLPAVIDALIKAVRAGELDAQLSEGKGPRAIPARKVV</sequence>
<proteinExistence type="predicted"/>
<keyword evidence="2" id="KW-1185">Reference proteome</keyword>
<dbReference type="Proteomes" id="UP000324853">
    <property type="component" value="Unassembled WGS sequence"/>
</dbReference>
<evidence type="ECO:0000313" key="1">
    <source>
        <dbReference type="EMBL" id="TYL76762.1"/>
    </source>
</evidence>
<dbReference type="InterPro" id="IPR046581">
    <property type="entry name" value="DUF6641"/>
</dbReference>
<name>A0A5S4W545_9BRAD</name>
<dbReference type="EMBL" id="VSSR01000059">
    <property type="protein sequence ID" value="TYL76762.1"/>
    <property type="molecule type" value="Genomic_DNA"/>
</dbReference>
<organism evidence="1 2">
    <name type="scientific">Bradyrhizobium cytisi</name>
    <dbReference type="NCBI Taxonomy" id="515489"/>
    <lineage>
        <taxon>Bacteria</taxon>
        <taxon>Pseudomonadati</taxon>
        <taxon>Pseudomonadota</taxon>
        <taxon>Alphaproteobacteria</taxon>
        <taxon>Hyphomicrobiales</taxon>
        <taxon>Nitrobacteraceae</taxon>
        <taxon>Bradyrhizobium</taxon>
    </lineage>
</organism>
<comment type="caution">
    <text evidence="1">The sequence shown here is derived from an EMBL/GenBank/DDBJ whole genome shotgun (WGS) entry which is preliminary data.</text>
</comment>
<gene>
    <name evidence="1" type="ORF">FXB38_30660</name>
</gene>
<reference evidence="1 2" key="1">
    <citation type="submission" date="2019-08" db="EMBL/GenBank/DDBJ databases">
        <title>Bradyrhizobium hipponensis sp. nov., a rhizobium isolated from a Lupinus angustifolius root nodule in Tunisia.</title>
        <authorList>
            <person name="Off K."/>
            <person name="Rejili M."/>
            <person name="Mars M."/>
            <person name="Brachmann A."/>
            <person name="Marin M."/>
        </authorList>
    </citation>
    <scope>NUCLEOTIDE SEQUENCE [LARGE SCALE GENOMIC DNA]</scope>
    <source>
        <strain evidence="1 2">CTAW11</strain>
    </source>
</reference>
<protein>
    <submittedName>
        <fullName evidence="1">Uncharacterized protein</fullName>
    </submittedName>
</protein>
<dbReference type="AlphaFoldDB" id="A0A5S4W545"/>
<dbReference type="OrthoDB" id="7358761at2"/>